<protein>
    <submittedName>
        <fullName evidence="2">Antibiotic biosynthesis monooxygenase</fullName>
    </submittedName>
</protein>
<keyword evidence="2" id="KW-0503">Monooxygenase</keyword>
<accession>A0A923DW31</accession>
<feature type="domain" description="ABM" evidence="1">
    <location>
        <begin position="2"/>
        <end position="92"/>
    </location>
</feature>
<proteinExistence type="predicted"/>
<evidence type="ECO:0000313" key="3">
    <source>
        <dbReference type="Proteomes" id="UP000601055"/>
    </source>
</evidence>
<dbReference type="InterPro" id="IPR007138">
    <property type="entry name" value="ABM_dom"/>
</dbReference>
<gene>
    <name evidence="2" type="ORF">GM921_06075</name>
</gene>
<dbReference type="AlphaFoldDB" id="A0A923DW31"/>
<dbReference type="EMBL" id="WNXD01000001">
    <property type="protein sequence ID" value="MBB2145041.1"/>
    <property type="molecule type" value="Genomic_DNA"/>
</dbReference>
<dbReference type="Gene3D" id="3.30.70.100">
    <property type="match status" value="1"/>
</dbReference>
<keyword evidence="2" id="KW-0560">Oxidoreductase</keyword>
<dbReference type="InterPro" id="IPR011008">
    <property type="entry name" value="Dimeric_a/b-barrel"/>
</dbReference>
<dbReference type="PROSITE" id="PS51725">
    <property type="entry name" value="ABM"/>
    <property type="match status" value="1"/>
</dbReference>
<evidence type="ECO:0000313" key="2">
    <source>
        <dbReference type="EMBL" id="MBB2145041.1"/>
    </source>
</evidence>
<evidence type="ECO:0000259" key="1">
    <source>
        <dbReference type="PROSITE" id="PS51725"/>
    </source>
</evidence>
<dbReference type="RefSeq" id="WP_182921701.1">
    <property type="nucleotide sequence ID" value="NZ_WNXD01000001.1"/>
</dbReference>
<reference evidence="2" key="1">
    <citation type="submission" date="2019-11" db="EMBL/GenBank/DDBJ databases">
        <title>Description of Pedobacter sp. LMG 31464T.</title>
        <authorList>
            <person name="Carlier A."/>
            <person name="Qi S."/>
            <person name="Vandamme P."/>
        </authorList>
    </citation>
    <scope>NUCLEOTIDE SEQUENCE</scope>
    <source>
        <strain evidence="2">LMG 31464</strain>
    </source>
</reference>
<dbReference type="Proteomes" id="UP000601055">
    <property type="component" value="Unassembled WGS sequence"/>
</dbReference>
<keyword evidence="3" id="KW-1185">Reference proteome</keyword>
<name>A0A923DW31_9SPHI</name>
<sequence>MLVRVVKMHFTPSFVSEFKTLFNQVKPLISSFEGCNSVQLLQHETQPEIFFTISNWQSAEHLESYRKSELFTETWAKVKPNFANKAEAWSLLEQ</sequence>
<comment type="caution">
    <text evidence="2">The sequence shown here is derived from an EMBL/GenBank/DDBJ whole genome shotgun (WGS) entry which is preliminary data.</text>
</comment>
<dbReference type="SUPFAM" id="SSF54909">
    <property type="entry name" value="Dimeric alpha+beta barrel"/>
    <property type="match status" value="1"/>
</dbReference>
<organism evidence="2 3">
    <name type="scientific">Pedobacter planticolens</name>
    <dbReference type="NCBI Taxonomy" id="2679964"/>
    <lineage>
        <taxon>Bacteria</taxon>
        <taxon>Pseudomonadati</taxon>
        <taxon>Bacteroidota</taxon>
        <taxon>Sphingobacteriia</taxon>
        <taxon>Sphingobacteriales</taxon>
        <taxon>Sphingobacteriaceae</taxon>
        <taxon>Pedobacter</taxon>
    </lineage>
</organism>
<dbReference type="GO" id="GO:0004497">
    <property type="term" value="F:monooxygenase activity"/>
    <property type="evidence" value="ECO:0007669"/>
    <property type="project" value="UniProtKB-KW"/>
</dbReference>
<dbReference type="Pfam" id="PF03992">
    <property type="entry name" value="ABM"/>
    <property type="match status" value="1"/>
</dbReference>